<sequence length="838" mass="93793">MKKAEDFRKAFGPADAGFRTVMQKTIEGLKAEEEKKKAARDFRRFRVPALAAAMAVVLIVGIAVRGGFHGLINRPDEIAPNDIQYTAQPIETTLAQGTEQNGTATAAPDENETDHALIQRVVDFAERWNSREERTDEDLDEMLKLCSAEWKEKAGNAREALDEILGDTICAGFGDGNEISGSAGDPVRTLTCENILLAVGNKTYDKFRMEFDLCLGKDGLRYINPESIRRTMPQISTDPQDIINDKLEETWPGITKELVPVNLSCEKQGVRMELISAVVNRFEVYYVWSLQDLEGDRVNSASSNKISEIYNYETYSAQDTVDLLYEEAEHKYTYGTKRMYDQALPTDDDVFMMGMEDMPVRHRVTADMVPYLKEYGKTEKGIELTSPLDTYCWYGQDVEEDKTWKVLDYTHPLDIALDEDITLTGIGWIGDELHAQIHFTGNRGMISERGYEGIRFETWLGDYGIRTDEEGEYTGYELAMLAWDDTGDGLPDWVEYVMTGTPEDADRTLFEVELETFESFVEDTWKIEVPFGLLRQDAENSGETEYEENGLRYALNADGTATVLPGADNKQMDEIVIPAGVNNSYRVTEIGEGAFEDCTELKSITMPDHLTHIGNRAFRGCTALKSVTMPGSLFSIGESAFEGCTDLTDILFREENDSGFINIGRKAFSGCNSLISVWLPKNITCGEAVFADCENLDSVILPYMATGVTENMFSGCVNLTSVSMADGMTYIGKGAFSGCRKLHEMVIPEKMMYIAEEAFKGCESLDSLVIPETTWGIEDRAFEGCTGIKTITVQTKELEIGEDVWKGCDGKNINVMVDDETKSLADWYKEAREKTEET</sequence>
<protein>
    <submittedName>
        <fullName evidence="1">Leucine rich repeat-containing protein</fullName>
    </submittedName>
</protein>
<dbReference type="EMBL" id="FWXZ01000002">
    <property type="protein sequence ID" value="SMC54779.1"/>
    <property type="molecule type" value="Genomic_DNA"/>
</dbReference>
<organism evidence="1 2">
    <name type="scientific">Aristaeella lactis</name>
    <dbReference type="NCBI Taxonomy" id="3046383"/>
    <lineage>
        <taxon>Bacteria</taxon>
        <taxon>Bacillati</taxon>
        <taxon>Bacillota</taxon>
        <taxon>Clostridia</taxon>
        <taxon>Eubacteriales</taxon>
        <taxon>Aristaeellaceae</taxon>
        <taxon>Aristaeella</taxon>
    </lineage>
</organism>
<evidence type="ECO:0000313" key="1">
    <source>
        <dbReference type="EMBL" id="SMC54779.1"/>
    </source>
</evidence>
<comment type="caution">
    <text evidence="1">The sequence shown here is derived from an EMBL/GenBank/DDBJ whole genome shotgun (WGS) entry which is preliminary data.</text>
</comment>
<gene>
    <name evidence="1" type="ORF">SAMN06297397_1376</name>
</gene>
<keyword evidence="2" id="KW-1185">Reference proteome</keyword>
<evidence type="ECO:0000313" key="2">
    <source>
        <dbReference type="Proteomes" id="UP000192328"/>
    </source>
</evidence>
<proteinExistence type="predicted"/>
<accession>A0AC61PKP0</accession>
<reference evidence="1" key="1">
    <citation type="submission" date="2017-04" db="EMBL/GenBank/DDBJ databases">
        <authorList>
            <person name="Varghese N."/>
            <person name="Submissions S."/>
        </authorList>
    </citation>
    <scope>NUCLEOTIDE SEQUENCE</scope>
    <source>
        <strain evidence="1">WTE2008</strain>
    </source>
</reference>
<name>A0AC61PKP0_9FIRM</name>
<dbReference type="Proteomes" id="UP000192328">
    <property type="component" value="Unassembled WGS sequence"/>
</dbReference>